<name>A0A7R8UBI9_HERIL</name>
<keyword evidence="3" id="KW-1185">Reference proteome</keyword>
<dbReference type="AlphaFoldDB" id="A0A7R8UBI9"/>
<dbReference type="InterPro" id="IPR015897">
    <property type="entry name" value="CHK_kinase-like"/>
</dbReference>
<dbReference type="Proteomes" id="UP000594454">
    <property type="component" value="Chromosome 1"/>
</dbReference>
<evidence type="ECO:0000313" key="3">
    <source>
        <dbReference type="Proteomes" id="UP000594454"/>
    </source>
</evidence>
<dbReference type="SMART" id="SM00587">
    <property type="entry name" value="CHK"/>
    <property type="match status" value="1"/>
</dbReference>
<dbReference type="InParanoid" id="A0A7R8UBI9"/>
<dbReference type="SUPFAM" id="SSF56112">
    <property type="entry name" value="Protein kinase-like (PK-like)"/>
    <property type="match status" value="1"/>
</dbReference>
<gene>
    <name evidence="2" type="ORF">HERILL_LOCUS1015</name>
</gene>
<evidence type="ECO:0000259" key="1">
    <source>
        <dbReference type="SMART" id="SM00587"/>
    </source>
</evidence>
<evidence type="ECO:0000313" key="2">
    <source>
        <dbReference type="EMBL" id="CAD7077693.1"/>
    </source>
</evidence>
<protein>
    <recommendedName>
        <fullName evidence="1">CHK kinase-like domain-containing protein</fullName>
    </recommendedName>
</protein>
<dbReference type="EMBL" id="LR899009">
    <property type="protein sequence ID" value="CAD7077693.1"/>
    <property type="molecule type" value="Genomic_DNA"/>
</dbReference>
<dbReference type="OrthoDB" id="190089at2759"/>
<dbReference type="PANTHER" id="PTHR11012">
    <property type="entry name" value="PROTEIN KINASE-LIKE DOMAIN-CONTAINING"/>
    <property type="match status" value="1"/>
</dbReference>
<accession>A0A7R8UBI9</accession>
<feature type="domain" description="CHK kinase-like" evidence="1">
    <location>
        <begin position="205"/>
        <end position="409"/>
    </location>
</feature>
<reference evidence="2 3" key="1">
    <citation type="submission" date="2020-11" db="EMBL/GenBank/DDBJ databases">
        <authorList>
            <person name="Wallbank WR R."/>
            <person name="Pardo Diaz C."/>
            <person name="Kozak K."/>
            <person name="Martin S."/>
            <person name="Jiggins C."/>
            <person name="Moest M."/>
            <person name="Warren A I."/>
            <person name="Generalovic N T."/>
            <person name="Byers J.R.P. K."/>
            <person name="Montejo-Kovacevich G."/>
            <person name="Yen C E."/>
        </authorList>
    </citation>
    <scope>NUCLEOTIDE SEQUENCE [LARGE SCALE GENOMIC DNA]</scope>
</reference>
<feature type="non-terminal residue" evidence="2">
    <location>
        <position position="509"/>
    </location>
</feature>
<organism evidence="2 3">
    <name type="scientific">Hermetia illucens</name>
    <name type="common">Black soldier fly</name>
    <dbReference type="NCBI Taxonomy" id="343691"/>
    <lineage>
        <taxon>Eukaryota</taxon>
        <taxon>Metazoa</taxon>
        <taxon>Ecdysozoa</taxon>
        <taxon>Arthropoda</taxon>
        <taxon>Hexapoda</taxon>
        <taxon>Insecta</taxon>
        <taxon>Pterygota</taxon>
        <taxon>Neoptera</taxon>
        <taxon>Endopterygota</taxon>
        <taxon>Diptera</taxon>
        <taxon>Brachycera</taxon>
        <taxon>Stratiomyomorpha</taxon>
        <taxon>Stratiomyidae</taxon>
        <taxon>Hermetiinae</taxon>
        <taxon>Hermetia</taxon>
    </lineage>
</organism>
<dbReference type="Pfam" id="PF02958">
    <property type="entry name" value="EcKL"/>
    <property type="match status" value="1"/>
</dbReference>
<dbReference type="Gene3D" id="3.90.1200.10">
    <property type="match status" value="1"/>
</dbReference>
<proteinExistence type="predicted"/>
<dbReference type="InterPro" id="IPR004119">
    <property type="entry name" value="EcKL"/>
</dbReference>
<dbReference type="InterPro" id="IPR011009">
    <property type="entry name" value="Kinase-like_dom_sf"/>
</dbReference>
<sequence>EIGVVYLSSRTSITIDIKMADLDYEIPREEVAGDTAETDEENKLKNIHLKYIQTTLRDKILEKMPNETSLLDESIGSRTDLSGFMSAVYDFNFSTKNVATGKVTKHSLFIKFMKGDENFRKSVRAYTQFANEIFAYGKIIPYYKEVITGSPRCKIDVDKWIPTTYCAEYGNIAGLNKSPDSTIITSLSGKSSEPPISKGNYESCLVLENLSPHGFRGGPRLHLDKQHLKLMIKLIAEYHSVTYASRIRGDEEFESLVGGIIPLPFTTEEGVNIYEAVYYPAFSRFFQYVDRIGSECAPVFLQALNKFKSLYGDKPLELLEQFRQVDETFSVILHGDYNRNNVLFHYDKKEGFENPADIRMIDFQEMRYGSPAIDLSFFMYMNMHPSIREEFWMELLKYYHETLITSICDILGFELPGEHDSLKKYSFENFYEHFKKFAFYGVLICIHFLPWMECSEKECAYVSYYFEKDMFCEKFKEAVHHIGGDRANKIILDVVHHSWRQGYLDAIFK</sequence>
<dbReference type="PANTHER" id="PTHR11012:SF4">
    <property type="entry name" value="LD42035P"/>
    <property type="match status" value="1"/>
</dbReference>